<accession>W1PGJ5</accession>
<feature type="region of interest" description="Disordered" evidence="1">
    <location>
        <begin position="197"/>
        <end position="226"/>
    </location>
</feature>
<dbReference type="Gramene" id="ERN06824">
    <property type="protein sequence ID" value="ERN06824"/>
    <property type="gene ID" value="AMTR_s00005p00223390"/>
</dbReference>
<protein>
    <submittedName>
        <fullName evidence="2">Uncharacterized protein</fullName>
    </submittedName>
</protein>
<proteinExistence type="predicted"/>
<dbReference type="EMBL" id="KI393866">
    <property type="protein sequence ID" value="ERN06824.1"/>
    <property type="molecule type" value="Genomic_DNA"/>
</dbReference>
<evidence type="ECO:0000256" key="1">
    <source>
        <dbReference type="SAM" id="MobiDB-lite"/>
    </source>
</evidence>
<keyword evidence="3" id="KW-1185">Reference proteome</keyword>
<evidence type="ECO:0000313" key="2">
    <source>
        <dbReference type="EMBL" id="ERN06824.1"/>
    </source>
</evidence>
<dbReference type="HOGENOM" id="CLU_1226282_0_0_1"/>
<dbReference type="AlphaFoldDB" id="W1PGJ5"/>
<reference evidence="3" key="1">
    <citation type="journal article" date="2013" name="Science">
        <title>The Amborella genome and the evolution of flowering plants.</title>
        <authorList>
            <consortium name="Amborella Genome Project"/>
        </authorList>
    </citation>
    <scope>NUCLEOTIDE SEQUENCE [LARGE SCALE GENOMIC DNA]</scope>
</reference>
<dbReference type="Proteomes" id="UP000017836">
    <property type="component" value="Unassembled WGS sequence"/>
</dbReference>
<name>W1PGJ5_AMBTC</name>
<evidence type="ECO:0000313" key="3">
    <source>
        <dbReference type="Proteomes" id="UP000017836"/>
    </source>
</evidence>
<sequence length="226" mass="24981">MHALIDSHPSSFGAPASPPNEATIAKTKANVNAGGPHLLISQWPYLHENLLTMFLAPLSKNLERILCALLLKFKMRTLPYRTAAMKCSAIRDKPRFDPLVTVVVESDEKGHDYMLGGDSNGEDINVHLGDGVGKAINDMLEHRKATGFKAPLESLRSDKEVDIDECLMAFMMNDMGMDFNVPIAIVYDERIERKKTERLTTNAASHGKPSKAVRPEETHVKDVGNS</sequence>
<gene>
    <name evidence="2" type="ORF">AMTR_s00005p00223390</name>
</gene>
<feature type="compositionally biased region" description="Basic and acidic residues" evidence="1">
    <location>
        <begin position="213"/>
        <end position="226"/>
    </location>
</feature>
<organism evidence="2 3">
    <name type="scientific">Amborella trichopoda</name>
    <dbReference type="NCBI Taxonomy" id="13333"/>
    <lineage>
        <taxon>Eukaryota</taxon>
        <taxon>Viridiplantae</taxon>
        <taxon>Streptophyta</taxon>
        <taxon>Embryophyta</taxon>
        <taxon>Tracheophyta</taxon>
        <taxon>Spermatophyta</taxon>
        <taxon>Magnoliopsida</taxon>
        <taxon>Amborellales</taxon>
        <taxon>Amborellaceae</taxon>
        <taxon>Amborella</taxon>
    </lineage>
</organism>